<dbReference type="AlphaFoldDB" id="A0A1I3EMX0"/>
<dbReference type="RefSeq" id="WP_092859242.1">
    <property type="nucleotide sequence ID" value="NZ_FOQH01000003.1"/>
</dbReference>
<reference evidence="3 4" key="1">
    <citation type="submission" date="2016-10" db="EMBL/GenBank/DDBJ databases">
        <authorList>
            <person name="de Groot N.N."/>
        </authorList>
    </citation>
    <scope>NUCLEOTIDE SEQUENCE [LARGE SCALE GENOMIC DNA]</scope>
    <source>
        <strain evidence="3 4">CGMCC 1.11030</strain>
    </source>
</reference>
<keyword evidence="4" id="KW-1185">Reference proteome</keyword>
<feature type="transmembrane region" description="Helical" evidence="1">
    <location>
        <begin position="246"/>
        <end position="265"/>
    </location>
</feature>
<feature type="chain" id="PRO_5011600963" evidence="2">
    <location>
        <begin position="32"/>
        <end position="274"/>
    </location>
</feature>
<keyword evidence="1" id="KW-0812">Transmembrane</keyword>
<gene>
    <name evidence="3" type="ORF">SAMN05216258_103481</name>
</gene>
<evidence type="ECO:0000256" key="1">
    <source>
        <dbReference type="SAM" id="Phobius"/>
    </source>
</evidence>
<dbReference type="Proteomes" id="UP000199377">
    <property type="component" value="Unassembled WGS sequence"/>
</dbReference>
<evidence type="ECO:0000256" key="2">
    <source>
        <dbReference type="SAM" id="SignalP"/>
    </source>
</evidence>
<evidence type="ECO:0000313" key="3">
    <source>
        <dbReference type="EMBL" id="SFI00289.1"/>
    </source>
</evidence>
<sequence length="274" mass="27933">MIVRETCASPVLAGALLAAGLALGAAAPAQAIPVAWTDWTALEGPFGDATSRRAVGTAQDAQGDSTGIALTHSSGYLPLLQTGAAGEPDLWGSVGSGGARDLVASPYTSVGPKGVDDIPAGTDIVGINATGAYTFVFDAPVRDIYLSFAILAASLEFGTEYQLLSGARMNLDGQGVDNCSRVASCQPFRLESPTKLSGNNFSAGVVLLEGVFESLTLTLTGPYSTSYFTLGFGGIGDEPPGSPVPVPATLALLPSALSLLGFGAIRRRARRPRA</sequence>
<keyword evidence="2" id="KW-0732">Signal</keyword>
<dbReference type="OrthoDB" id="218629at2"/>
<accession>A0A1I3EMX0</accession>
<dbReference type="EMBL" id="FOQH01000003">
    <property type="protein sequence ID" value="SFI00289.1"/>
    <property type="molecule type" value="Genomic_DNA"/>
</dbReference>
<keyword evidence="1" id="KW-0472">Membrane</keyword>
<protein>
    <submittedName>
        <fullName evidence="3">PEP-CTERM protein-sorting domain-containing protein</fullName>
    </submittedName>
</protein>
<evidence type="ECO:0000313" key="4">
    <source>
        <dbReference type="Proteomes" id="UP000199377"/>
    </source>
</evidence>
<feature type="signal peptide" evidence="2">
    <location>
        <begin position="1"/>
        <end position="31"/>
    </location>
</feature>
<proteinExistence type="predicted"/>
<organism evidence="3 4">
    <name type="scientific">Albimonas pacifica</name>
    <dbReference type="NCBI Taxonomy" id="1114924"/>
    <lineage>
        <taxon>Bacteria</taxon>
        <taxon>Pseudomonadati</taxon>
        <taxon>Pseudomonadota</taxon>
        <taxon>Alphaproteobacteria</taxon>
        <taxon>Rhodobacterales</taxon>
        <taxon>Paracoccaceae</taxon>
        <taxon>Albimonas</taxon>
    </lineage>
</organism>
<keyword evidence="1" id="KW-1133">Transmembrane helix</keyword>
<name>A0A1I3EMX0_9RHOB</name>